<dbReference type="SUPFAM" id="SSF53955">
    <property type="entry name" value="Lysozyme-like"/>
    <property type="match status" value="1"/>
</dbReference>
<comment type="similarity">
    <text evidence="1">Belongs to the transglycosylase Slt family.</text>
</comment>
<feature type="region of interest" description="Disordered" evidence="3">
    <location>
        <begin position="312"/>
        <end position="350"/>
    </location>
</feature>
<dbReference type="InterPro" id="IPR023346">
    <property type="entry name" value="Lysozyme-like_dom_sf"/>
</dbReference>
<dbReference type="EMBL" id="JAMYZR010000018">
    <property type="protein sequence ID" value="MCP1246450.1"/>
    <property type="molecule type" value="Genomic_DNA"/>
</dbReference>
<protein>
    <submittedName>
        <fullName evidence="6">Transglycosylase SLT domain-containing protein</fullName>
    </submittedName>
</protein>
<dbReference type="InterPro" id="IPR008258">
    <property type="entry name" value="Transglycosylase_SLT_dom_1"/>
</dbReference>
<evidence type="ECO:0000256" key="1">
    <source>
        <dbReference type="ARBA" id="ARBA00007734"/>
    </source>
</evidence>
<dbReference type="PANTHER" id="PTHR37423:SF2">
    <property type="entry name" value="MEMBRANE-BOUND LYTIC MUREIN TRANSGLYCOSYLASE C"/>
    <property type="match status" value="1"/>
</dbReference>
<feature type="compositionally biased region" description="Polar residues" evidence="3">
    <location>
        <begin position="289"/>
        <end position="300"/>
    </location>
</feature>
<organism evidence="6 7">
    <name type="scientific">Acetobacter cerevisiae</name>
    <dbReference type="NCBI Taxonomy" id="178900"/>
    <lineage>
        <taxon>Bacteria</taxon>
        <taxon>Pseudomonadati</taxon>
        <taxon>Pseudomonadota</taxon>
        <taxon>Alphaproteobacteria</taxon>
        <taxon>Acetobacterales</taxon>
        <taxon>Acetobacteraceae</taxon>
        <taxon>Acetobacter</taxon>
    </lineage>
</organism>
<dbReference type="CDD" id="cd00254">
    <property type="entry name" value="LT-like"/>
    <property type="match status" value="1"/>
</dbReference>
<comment type="caution">
    <text evidence="6">The sequence shown here is derived from an EMBL/GenBank/DDBJ whole genome shotgun (WGS) entry which is preliminary data.</text>
</comment>
<proteinExistence type="inferred from homology"/>
<feature type="compositionally biased region" description="Low complexity" evidence="3">
    <location>
        <begin position="268"/>
        <end position="277"/>
    </location>
</feature>
<dbReference type="Gene3D" id="1.10.530.10">
    <property type="match status" value="1"/>
</dbReference>
<accession>A0ABT1ESV7</accession>
<evidence type="ECO:0000259" key="5">
    <source>
        <dbReference type="Pfam" id="PF05036"/>
    </source>
</evidence>
<dbReference type="RefSeq" id="WP_253550420.1">
    <property type="nucleotide sequence ID" value="NZ_JAMYZR010000018.1"/>
</dbReference>
<evidence type="ECO:0000256" key="2">
    <source>
        <dbReference type="ARBA" id="ARBA00009387"/>
    </source>
</evidence>
<feature type="domain" description="Transglycosylase SLT" evidence="4">
    <location>
        <begin position="82"/>
        <end position="193"/>
    </location>
</feature>
<evidence type="ECO:0000259" key="4">
    <source>
        <dbReference type="Pfam" id="PF01464"/>
    </source>
</evidence>
<gene>
    <name evidence="6" type="ORF">NKW54_10910</name>
</gene>
<reference evidence="6 7" key="1">
    <citation type="submission" date="2022-06" db="EMBL/GenBank/DDBJ databases">
        <title>Acetobacer genomes from food samples.</title>
        <authorList>
            <person name="Sombolestani A."/>
        </authorList>
    </citation>
    <scope>NUCLEOTIDE SEQUENCE [LARGE SCALE GENOMIC DNA]</scope>
    <source>
        <strain evidence="6 7">R-83281</strain>
    </source>
</reference>
<feature type="region of interest" description="Disordered" evidence="3">
    <location>
        <begin position="250"/>
        <end position="300"/>
    </location>
</feature>
<keyword evidence="7" id="KW-1185">Reference proteome</keyword>
<dbReference type="Pfam" id="PF01464">
    <property type="entry name" value="SLT"/>
    <property type="match status" value="1"/>
</dbReference>
<comment type="similarity">
    <text evidence="2">Belongs to the virb1 family.</text>
</comment>
<sequence length="483" mass="51655">MTSRRPPFRFYQTLAPQRRKVLRRAVRTSPLLGLLALLAACAGQPGTGSPSIPVAEEAEQYRAHARSYYAPPGPPEDPWGPYIQEASKKFDVPEEWVRAVMQQESGGRLYHNGQFVTSAPGAMGLMQLMPPTYDALRYAYNLGDDAFDPHDNIMAGTAYIRQMYDVYGSPGFLAAYNAGPGRLEDFLTRNRTLPRETRNYVASIGRRIVGIWPVNRSQADMLVASHDSMALAYQPVQSNTATSSVRTAWQRRQSGLPTDSQPVQVAEAATDSSTTDALSYGADWHPVSRATTPSSTRNDVSSVWAQRLASSGTANSGASEAPVQVAQAVDASEPVEDAGDEAQAAATPATVAPATVAPAQPHVLRIAAVTPAATPSRSRSFHLVSPAMAEPAPLLSKKARAQEPRNWAIQVGAFNTASMAQQATGQARNQATLSGAKAQVAAVQVKKGRLYRARLTNLSHTDAVAACRRLSGCVLVSPDSSGS</sequence>
<feature type="compositionally biased region" description="Polar residues" evidence="3">
    <location>
        <begin position="250"/>
        <end position="263"/>
    </location>
</feature>
<dbReference type="Pfam" id="PF05036">
    <property type="entry name" value="SPOR"/>
    <property type="match status" value="1"/>
</dbReference>
<evidence type="ECO:0000313" key="6">
    <source>
        <dbReference type="EMBL" id="MCP1246450.1"/>
    </source>
</evidence>
<dbReference type="Proteomes" id="UP001523543">
    <property type="component" value="Unassembled WGS sequence"/>
</dbReference>
<dbReference type="PANTHER" id="PTHR37423">
    <property type="entry name" value="SOLUBLE LYTIC MUREIN TRANSGLYCOSYLASE-RELATED"/>
    <property type="match status" value="1"/>
</dbReference>
<evidence type="ECO:0000256" key="3">
    <source>
        <dbReference type="SAM" id="MobiDB-lite"/>
    </source>
</evidence>
<feature type="domain" description="SPOR" evidence="5">
    <location>
        <begin position="404"/>
        <end position="471"/>
    </location>
</feature>
<dbReference type="InterPro" id="IPR007730">
    <property type="entry name" value="SPOR-like_dom"/>
</dbReference>
<name>A0ABT1ESV7_9PROT</name>
<evidence type="ECO:0000313" key="7">
    <source>
        <dbReference type="Proteomes" id="UP001523543"/>
    </source>
</evidence>